<feature type="compositionally biased region" description="Acidic residues" evidence="1">
    <location>
        <begin position="693"/>
        <end position="705"/>
    </location>
</feature>
<feature type="region of interest" description="Disordered" evidence="1">
    <location>
        <begin position="690"/>
        <end position="709"/>
    </location>
</feature>
<dbReference type="GO" id="GO:0032040">
    <property type="term" value="C:small-subunit processome"/>
    <property type="evidence" value="ECO:0007669"/>
    <property type="project" value="TreeGrafter"/>
</dbReference>
<dbReference type="GO" id="GO:0034455">
    <property type="term" value="C:t-UTP complex"/>
    <property type="evidence" value="ECO:0007669"/>
    <property type="project" value="TreeGrafter"/>
</dbReference>
<dbReference type="InterPro" id="IPR001680">
    <property type="entry name" value="WD40_rpt"/>
</dbReference>
<dbReference type="GO" id="GO:0003723">
    <property type="term" value="F:RNA binding"/>
    <property type="evidence" value="ECO:0007669"/>
    <property type="project" value="TreeGrafter"/>
</dbReference>
<dbReference type="AlphaFoldDB" id="A0A2H0ZDC9"/>
<dbReference type="PANTHER" id="PTHR44163:SF1">
    <property type="entry name" value="U3 SMALL NUCLEOLAR RNA-ASSOCIATED PROTEIN 4 HOMOLOG"/>
    <property type="match status" value="1"/>
</dbReference>
<dbReference type="OMA" id="STYITEW"/>
<dbReference type="GO" id="GO:0000462">
    <property type="term" value="P:maturation of SSU-rRNA from tricistronic rRNA transcript (SSU-rRNA, 5.8S rRNA, LSU-rRNA)"/>
    <property type="evidence" value="ECO:0007669"/>
    <property type="project" value="InterPro"/>
</dbReference>
<dbReference type="Pfam" id="PF00400">
    <property type="entry name" value="WD40"/>
    <property type="match status" value="2"/>
</dbReference>
<organism evidence="2">
    <name type="scientific">Candidozyma auris</name>
    <name type="common">Yeast</name>
    <name type="synonym">Candida auris</name>
    <dbReference type="NCBI Taxonomy" id="498019"/>
    <lineage>
        <taxon>Eukaryota</taxon>
        <taxon>Fungi</taxon>
        <taxon>Dikarya</taxon>
        <taxon>Ascomycota</taxon>
        <taxon>Saccharomycotina</taxon>
        <taxon>Pichiomycetes</taxon>
        <taxon>Metschnikowiaceae</taxon>
        <taxon>Candidozyma</taxon>
    </lineage>
</organism>
<dbReference type="VEuPathDB" id="FungiDB:B9J08_005338"/>
<dbReference type="SUPFAM" id="SSF50978">
    <property type="entry name" value="WD40 repeat-like"/>
    <property type="match status" value="2"/>
</dbReference>
<dbReference type="EMBL" id="PEKT02000010">
    <property type="protein sequence ID" value="PIS48638.1"/>
    <property type="molecule type" value="Genomic_DNA"/>
</dbReference>
<dbReference type="VEuPathDB" id="FungiDB:CJJ09_004019"/>
<dbReference type="GO" id="GO:0030686">
    <property type="term" value="C:90S preribosome"/>
    <property type="evidence" value="ECO:0007669"/>
    <property type="project" value="InterPro"/>
</dbReference>
<sequence length="754" mass="84239">MHTHPSPTFTTPSSTIDFKHGYSQVPIRGLYTSQCHGTCVFSSVRIRSSSPKGLRLAVGRSNGDIEIWSPRANWTHDLTLPGARGRTVEGLVWATPKNSTQVPRLFSIGGSTYITEWDLRTLRPKANYDCNAGVIWCIDVNSSGNQLAVGCDDGSVVLVDISGGPGVMEHHMICQRQDQRVLGLAFYGDNMIVAGCADASVRCWQVASDNDETRDRVGRLVGTMKVDRSKTESTLVWTVLAFPERGQFVTGDSTGSIKVWDAKHFTMTQNFNAHEADVLCLARNAAGDKFFSAGIDKKIHHFTCLRPKSGSIESKKQKARWIDNGSRLMHANDVRAMAVYESKSFGVLVSGGAERSFIVQEVESFESGPFKKILMDQQVSNIDVQSQSRLIALFQDQTIKIWRLTDHRHKLVAKLTLADDDNITSISIGEEFESGKHILAVATINSVKIFVLESDSSKMIVNKIRDDGFDEAVAGGKRVWVYNKSKLLVLTPDDEFYKFSMESNKIELEDEIESIDESTESVVTKSGLDYINSIRLVSMSPDHSLIVMARFNDAVEVLPLEGNFKAFLLTKPSTSVHLMDVTVNNTVVVMTQENKVYEFCLKQGGRLLTEWSENNSDNVPVALLKQTQKPMGLFVNDKRVWIYGSTWMAFIDLTKNLKHAVSRGSVKRNRNGLAINNEDEVDEHIVKELARNDDEDDEQMDNDDDSKDKPAFWITQKYRPILKVAAVQQDLLVVERDAFALPQSSAFDTPVYRV</sequence>
<dbReference type="VEuPathDB" id="FungiDB:CJI97_005421"/>
<dbReference type="InterPro" id="IPR046351">
    <property type="entry name" value="UTP4"/>
</dbReference>
<accession>A0A2H0ZDC9</accession>
<dbReference type="Gene3D" id="2.130.10.10">
    <property type="entry name" value="YVTN repeat-like/Quinoprotein amine dehydrogenase"/>
    <property type="match status" value="2"/>
</dbReference>
<dbReference type="InterPro" id="IPR036322">
    <property type="entry name" value="WD40_repeat_dom_sf"/>
</dbReference>
<dbReference type="SMART" id="SM00320">
    <property type="entry name" value="WD40"/>
    <property type="match status" value="6"/>
</dbReference>
<proteinExistence type="predicted"/>
<dbReference type="VEuPathDB" id="FungiDB:CJJ07_003410"/>
<gene>
    <name evidence="2" type="ORF">B9J08_005338</name>
</gene>
<comment type="caution">
    <text evidence="2">The sequence shown here is derived from an EMBL/GenBank/DDBJ whole genome shotgun (WGS) entry which is preliminary data.</text>
</comment>
<evidence type="ECO:0000313" key="2">
    <source>
        <dbReference type="EMBL" id="PIS48638.1"/>
    </source>
</evidence>
<dbReference type="InterPro" id="IPR015943">
    <property type="entry name" value="WD40/YVTN_repeat-like_dom_sf"/>
</dbReference>
<dbReference type="PANTHER" id="PTHR44163">
    <property type="entry name" value="U3 SMALL NUCLEOLAR RNA-ASSOCIATED PROTEIN 4 HOMOLOG"/>
    <property type="match status" value="1"/>
</dbReference>
<name>A0A2H0ZDC9_CANAR</name>
<dbReference type="VEuPathDB" id="FungiDB:CJI96_0004125"/>
<protein>
    <submittedName>
        <fullName evidence="2">Uncharacterized protein</fullName>
    </submittedName>
</protein>
<reference evidence="2" key="1">
    <citation type="journal article" date="2017" name="Clin. Infect. Dis.">
        <title>Simultaneous emergence of multidrug-resistant Candida auris on 3 continents confirmed by whole-genome sequencing and epidemiological analyses.</title>
        <authorList>
            <person name="Lockhart S.R."/>
            <person name="Etienne K.A."/>
            <person name="Vallabhaneni S."/>
            <person name="Farooqi J."/>
            <person name="Chowdhary A."/>
            <person name="Govender N.P."/>
            <person name="Colombo A.L."/>
            <person name="Calvo B."/>
            <person name="Cuomo C.A."/>
            <person name="Desjardins C.A."/>
            <person name="Berkow E.L."/>
            <person name="Castanheira M."/>
            <person name="Magobo R.E."/>
            <person name="Jabeen K."/>
            <person name="Asghar R.J."/>
            <person name="Meis J.F."/>
            <person name="Jackson B."/>
            <person name="Chiller T."/>
            <person name="Litvintseva A.P."/>
        </authorList>
    </citation>
    <scope>NUCLEOTIDE SEQUENCE [LARGE SCALE GENOMIC DNA]</scope>
    <source>
        <strain evidence="2">B8441</strain>
    </source>
</reference>
<dbReference type="STRING" id="498019.A0A2H0ZDC9"/>
<evidence type="ECO:0000256" key="1">
    <source>
        <dbReference type="SAM" id="MobiDB-lite"/>
    </source>
</evidence>
<reference evidence="2" key="2">
    <citation type="submission" date="2017-11" db="EMBL/GenBank/DDBJ databases">
        <title>Candida auris genome assembly and annotation.</title>
        <authorList>
            <person name="Munoz J.F."/>
            <person name="Gade L.G."/>
            <person name="Chow N.A."/>
            <person name="Litvintseva A.P."/>
            <person name="Loparev V.N."/>
            <person name="Cuomo C.A."/>
        </authorList>
    </citation>
    <scope>NUCLEOTIDE SEQUENCE</scope>
    <source>
        <strain evidence="2">B8441</strain>
    </source>
</reference>
<dbReference type="VEuPathDB" id="FungiDB:QG37_03586"/>